<proteinExistence type="predicted"/>
<dbReference type="Pfam" id="PF13489">
    <property type="entry name" value="Methyltransf_23"/>
    <property type="match status" value="1"/>
</dbReference>
<dbReference type="SUPFAM" id="SSF53335">
    <property type="entry name" value="S-adenosyl-L-methionine-dependent methyltransferases"/>
    <property type="match status" value="1"/>
</dbReference>
<dbReference type="GO" id="GO:0008168">
    <property type="term" value="F:methyltransferase activity"/>
    <property type="evidence" value="ECO:0007669"/>
    <property type="project" value="UniProtKB-KW"/>
</dbReference>
<dbReference type="InterPro" id="IPR029063">
    <property type="entry name" value="SAM-dependent_MTases_sf"/>
</dbReference>
<dbReference type="PANTHER" id="PTHR43861">
    <property type="entry name" value="TRANS-ACONITATE 2-METHYLTRANSFERASE-RELATED"/>
    <property type="match status" value="1"/>
</dbReference>
<keyword evidence="1" id="KW-0808">Transferase</keyword>
<gene>
    <name evidence="1" type="ORF">G3O08_01250</name>
</gene>
<evidence type="ECO:0000313" key="2">
    <source>
        <dbReference type="Proteomes" id="UP000486602"/>
    </source>
</evidence>
<dbReference type="GO" id="GO:0032259">
    <property type="term" value="P:methylation"/>
    <property type="evidence" value="ECO:0007669"/>
    <property type="project" value="UniProtKB-KW"/>
</dbReference>
<reference evidence="1 2" key="1">
    <citation type="submission" date="2020-02" db="EMBL/GenBank/DDBJ databases">
        <title>Out from the shadows clarifying the taxonomy of the family Cryomorphaceae and related taxa by utilizing the GTDB taxonomic framework.</title>
        <authorList>
            <person name="Bowman J.P."/>
        </authorList>
    </citation>
    <scope>NUCLEOTIDE SEQUENCE [LARGE SCALE GENOMIC DNA]</scope>
    <source>
        <strain evidence="1 2">QSSC 1-22</strain>
    </source>
</reference>
<comment type="caution">
    <text evidence="1">The sequence shown here is derived from an EMBL/GenBank/DDBJ whole genome shotgun (WGS) entry which is preliminary data.</text>
</comment>
<protein>
    <submittedName>
        <fullName evidence="1">Class I SAM-dependent methyltransferase</fullName>
    </submittedName>
</protein>
<dbReference type="RefSeq" id="WP_163282841.1">
    <property type="nucleotide sequence ID" value="NZ_JAAGVY010000001.1"/>
</dbReference>
<dbReference type="AlphaFoldDB" id="A0A7K3WKR4"/>
<keyword evidence="1" id="KW-0489">Methyltransferase</keyword>
<organism evidence="1 2">
    <name type="scientific">Cryomorpha ignava</name>
    <dbReference type="NCBI Taxonomy" id="101383"/>
    <lineage>
        <taxon>Bacteria</taxon>
        <taxon>Pseudomonadati</taxon>
        <taxon>Bacteroidota</taxon>
        <taxon>Flavobacteriia</taxon>
        <taxon>Flavobacteriales</taxon>
        <taxon>Cryomorphaceae</taxon>
        <taxon>Cryomorpha</taxon>
    </lineage>
</organism>
<keyword evidence="2" id="KW-1185">Reference proteome</keyword>
<sequence length="292" mass="33833">MTVVLICPICESKSFQPALSLKDYSISKEEFKIVRCTTCSFLLTNPRPTDEDLSKYYESEDYISHSDTKKGFINKLYHQIQKINLRLKYKAYAKYVPRGTWMDYGAGTGAYLDFLKSKNISCEGFEPDEKARKIGSQKGIKIQDAIEYKSSSKEYASITMWHVLEHVTNLNEIILKHKSNLIEGGILTIAVPNHNSFDAQYYKNYWAAYDVPRHLWHFTEKNVRALLKKNGFEHIKTKPMIFDSYYVSMLSEKYKGSNLIRGIFSGAISNLKARTTKHSFSSQIYIFRKKRS</sequence>
<dbReference type="Proteomes" id="UP000486602">
    <property type="component" value="Unassembled WGS sequence"/>
</dbReference>
<evidence type="ECO:0000313" key="1">
    <source>
        <dbReference type="EMBL" id="NEN22128.1"/>
    </source>
</evidence>
<dbReference type="Gene3D" id="3.40.50.150">
    <property type="entry name" value="Vaccinia Virus protein VP39"/>
    <property type="match status" value="1"/>
</dbReference>
<accession>A0A7K3WKR4</accession>
<name>A0A7K3WKR4_9FLAO</name>
<dbReference type="EMBL" id="JAAGVY010000001">
    <property type="protein sequence ID" value="NEN22128.1"/>
    <property type="molecule type" value="Genomic_DNA"/>
</dbReference>